<evidence type="ECO:0000313" key="2">
    <source>
        <dbReference type="Proteomes" id="UP001162001"/>
    </source>
</evidence>
<accession>A0A7D3R0I1</accession>
<gene>
    <name evidence="1" type="ORF">Fadolivirus_1_223</name>
</gene>
<sequence length="104" mass="12124">MILLLNHNHKFNVSMNITNKLMSKNRCIYKISDSKPHRCKNHIHKNFYCKIHYDIINNVNLVDNKTDTTDEYGTCCFCGDYCNPCSQSCGRCAREITMQAIGWK</sequence>
<organism evidence="1 2">
    <name type="scientific">Fadolivirus FV1/VV64</name>
    <dbReference type="NCBI Taxonomy" id="3070911"/>
    <lineage>
        <taxon>Viruses</taxon>
        <taxon>Varidnaviria</taxon>
        <taxon>Bamfordvirae</taxon>
        <taxon>Nucleocytoviricota</taxon>
        <taxon>Megaviricetes</taxon>
        <taxon>Imitervirales</taxon>
        <taxon>Mimiviridae</taxon>
        <taxon>Klosneuvirinae</taxon>
        <taxon>Fadolivirus</taxon>
        <taxon>Fadolivirus algeromassiliense</taxon>
    </lineage>
</organism>
<protein>
    <submittedName>
        <fullName evidence="1">Uncharacterized protein</fullName>
    </submittedName>
</protein>
<dbReference type="Proteomes" id="UP001162001">
    <property type="component" value="Segment"/>
</dbReference>
<keyword evidence="2" id="KW-1185">Reference proteome</keyword>
<evidence type="ECO:0000313" key="1">
    <source>
        <dbReference type="EMBL" id="QKF93681.1"/>
    </source>
</evidence>
<proteinExistence type="predicted"/>
<reference evidence="1 2" key="1">
    <citation type="submission" date="2020-04" db="EMBL/GenBank/DDBJ databases">
        <title>Advantages and limits of metagenomic assembly and binning of a giant virus.</title>
        <authorList>
            <person name="Schulz F."/>
            <person name="Andreani J."/>
            <person name="Francis R."/>
            <person name="Boudjemaa H."/>
            <person name="Bou Khalil J.Y."/>
            <person name="Lee J."/>
            <person name="La Scola B."/>
            <person name="Woyke T."/>
        </authorList>
    </citation>
    <scope>NUCLEOTIDE SEQUENCE [LARGE SCALE GENOMIC DNA]</scope>
    <source>
        <strain evidence="1 2">FV1/VV64</strain>
    </source>
</reference>
<dbReference type="EMBL" id="MT418680">
    <property type="protein sequence ID" value="QKF93681.1"/>
    <property type="molecule type" value="Genomic_DNA"/>
</dbReference>
<name>A0A7D3R0I1_9VIRU</name>